<evidence type="ECO:0000313" key="2">
    <source>
        <dbReference type="EMBL" id="KAJ7733643.1"/>
    </source>
</evidence>
<dbReference type="EMBL" id="JARKIB010000137">
    <property type="protein sequence ID" value="KAJ7733643.1"/>
    <property type="molecule type" value="Genomic_DNA"/>
</dbReference>
<feature type="region of interest" description="Disordered" evidence="1">
    <location>
        <begin position="169"/>
        <end position="241"/>
    </location>
</feature>
<keyword evidence="3" id="KW-1185">Reference proteome</keyword>
<gene>
    <name evidence="2" type="ORF">B0H16DRAFT_1768285</name>
</gene>
<evidence type="ECO:0000256" key="1">
    <source>
        <dbReference type="SAM" id="MobiDB-lite"/>
    </source>
</evidence>
<accession>A0AAD7MUS8</accession>
<evidence type="ECO:0000313" key="3">
    <source>
        <dbReference type="Proteomes" id="UP001215598"/>
    </source>
</evidence>
<protein>
    <submittedName>
        <fullName evidence="2">Uncharacterized protein</fullName>
    </submittedName>
</protein>
<dbReference type="Proteomes" id="UP001215598">
    <property type="component" value="Unassembled WGS sequence"/>
</dbReference>
<feature type="compositionally biased region" description="Low complexity" evidence="1">
    <location>
        <begin position="84"/>
        <end position="99"/>
    </location>
</feature>
<proteinExistence type="predicted"/>
<comment type="caution">
    <text evidence="2">The sequence shown here is derived from an EMBL/GenBank/DDBJ whole genome shotgun (WGS) entry which is preliminary data.</text>
</comment>
<reference evidence="2" key="1">
    <citation type="submission" date="2023-03" db="EMBL/GenBank/DDBJ databases">
        <title>Massive genome expansion in bonnet fungi (Mycena s.s.) driven by repeated elements and novel gene families across ecological guilds.</title>
        <authorList>
            <consortium name="Lawrence Berkeley National Laboratory"/>
            <person name="Harder C.B."/>
            <person name="Miyauchi S."/>
            <person name="Viragh M."/>
            <person name="Kuo A."/>
            <person name="Thoen E."/>
            <person name="Andreopoulos B."/>
            <person name="Lu D."/>
            <person name="Skrede I."/>
            <person name="Drula E."/>
            <person name="Henrissat B."/>
            <person name="Morin E."/>
            <person name="Kohler A."/>
            <person name="Barry K."/>
            <person name="LaButti K."/>
            <person name="Morin E."/>
            <person name="Salamov A."/>
            <person name="Lipzen A."/>
            <person name="Mereny Z."/>
            <person name="Hegedus B."/>
            <person name="Baldrian P."/>
            <person name="Stursova M."/>
            <person name="Weitz H."/>
            <person name="Taylor A."/>
            <person name="Grigoriev I.V."/>
            <person name="Nagy L.G."/>
            <person name="Martin F."/>
            <person name="Kauserud H."/>
        </authorList>
    </citation>
    <scope>NUCLEOTIDE SEQUENCE</scope>
    <source>
        <strain evidence="2">CBHHK182m</strain>
    </source>
</reference>
<feature type="region of interest" description="Disordered" evidence="1">
    <location>
        <begin position="1"/>
        <end position="117"/>
    </location>
</feature>
<dbReference type="AlphaFoldDB" id="A0AAD7MUS8"/>
<sequence>MPSLFSRARTASTPGKPKLPKAPAKSKLTSNNARPPALPHRHRRIRAQCTPRLEGGRGAAVYRPRARARRAMAPSDSCLPHYPPTYRRPGPRITTPTPRCADTRRRPGSPPAPRPAYDLLIPARDAVLGLPDVARLVARGLLMAFHFLYSNAYPPTAYSTLLASLPAKLPPPPPSSPRSSPSAHASSRTPTPAATPRPPSLPSSCRTPPASLHSNNANANNYGGYGTPPVSPGGARGKRSKDEEAAEEVLFLMIEDFGSFSGAYEVYATFLGGRRLFEADVFTAVAFIHLHHVHSYCDHAPRFHDPHFGDRGLCVQEGQRSFDADFSIRRASFALLLQLLPPLLHPSSFHLPPSFALPFGRQSFDAEADVLLAHIGRILLLMRLRVSVVYVCDTAVGGAMLQPRLCPFCSRCSSPV</sequence>
<feature type="compositionally biased region" description="Low complexity" evidence="1">
    <location>
        <begin position="177"/>
        <end position="192"/>
    </location>
</feature>
<name>A0AAD7MUS8_9AGAR</name>
<organism evidence="2 3">
    <name type="scientific">Mycena metata</name>
    <dbReference type="NCBI Taxonomy" id="1033252"/>
    <lineage>
        <taxon>Eukaryota</taxon>
        <taxon>Fungi</taxon>
        <taxon>Dikarya</taxon>
        <taxon>Basidiomycota</taxon>
        <taxon>Agaricomycotina</taxon>
        <taxon>Agaricomycetes</taxon>
        <taxon>Agaricomycetidae</taxon>
        <taxon>Agaricales</taxon>
        <taxon>Marasmiineae</taxon>
        <taxon>Mycenaceae</taxon>
        <taxon>Mycena</taxon>
    </lineage>
</organism>